<evidence type="ECO:0000313" key="1">
    <source>
        <dbReference type="EMBL" id="AJZ58068.1"/>
    </source>
</evidence>
<evidence type="ECO:0000313" key="2">
    <source>
        <dbReference type="Proteomes" id="UP000032614"/>
    </source>
</evidence>
<dbReference type="Proteomes" id="UP000032614">
    <property type="component" value="Chromosome 1"/>
</dbReference>
<gene>
    <name evidence="1" type="ORF">OI25_2934</name>
</gene>
<dbReference type="EMBL" id="CP010026">
    <property type="protein sequence ID" value="AJZ58068.1"/>
    <property type="molecule type" value="Genomic_DNA"/>
</dbReference>
<accession>A0AAU8SVB0</accession>
<dbReference type="KEGG" id="bfn:OI25_2934"/>
<dbReference type="RefSeq" id="WP_052719663.1">
    <property type="nucleotide sequence ID" value="NZ_CP010026.1"/>
</dbReference>
<protein>
    <recommendedName>
        <fullName evidence="3">Fis family transcriptional regulator</fullName>
    </recommendedName>
</protein>
<organism evidence="1 2">
    <name type="scientific">Paraburkholderia fungorum</name>
    <dbReference type="NCBI Taxonomy" id="134537"/>
    <lineage>
        <taxon>Bacteria</taxon>
        <taxon>Pseudomonadati</taxon>
        <taxon>Pseudomonadota</taxon>
        <taxon>Betaproteobacteria</taxon>
        <taxon>Burkholderiales</taxon>
        <taxon>Burkholderiaceae</taxon>
        <taxon>Paraburkholderia</taxon>
    </lineage>
</organism>
<proteinExistence type="predicted"/>
<dbReference type="AlphaFoldDB" id="A0AAU8SVB0"/>
<dbReference type="GeneID" id="66516870"/>
<evidence type="ECO:0008006" key="3">
    <source>
        <dbReference type="Google" id="ProtNLM"/>
    </source>
</evidence>
<reference evidence="1 2" key="1">
    <citation type="journal article" date="2015" name="Genome Announc.">
        <title>Complete genome sequences for 59 burkholderia isolates, both pathogenic and near neighbor.</title>
        <authorList>
            <person name="Johnson S.L."/>
            <person name="Bishop-Lilly K.A."/>
            <person name="Ladner J.T."/>
            <person name="Daligault H.E."/>
            <person name="Davenport K.W."/>
            <person name="Jaissle J."/>
            <person name="Frey K.G."/>
            <person name="Koroleva G.I."/>
            <person name="Bruce D.C."/>
            <person name="Coyne S.R."/>
            <person name="Broomall S.M."/>
            <person name="Li P.E."/>
            <person name="Teshima H."/>
            <person name="Gibbons H.S."/>
            <person name="Palacios G.F."/>
            <person name="Rosenzweig C.N."/>
            <person name="Redden C.L."/>
            <person name="Xu Y."/>
            <person name="Minogue T.D."/>
            <person name="Chain P.S."/>
        </authorList>
    </citation>
    <scope>NUCLEOTIDE SEQUENCE [LARGE SCALE GENOMIC DNA]</scope>
    <source>
        <strain evidence="1 2">ATCC BAA-463</strain>
    </source>
</reference>
<sequence>MLLPLPASSAREVSLANHLTFAACKRDGSAHLVNELIRLVYVTFYVQEAGYGETDLIVYSRAEAALERCLGRAESGGVWQIEPQDAGLFEEILRQADRQLERAPCHRLFEARERVERFARSSRQSPLPSLTPED</sequence>
<name>A0AAU8SVB0_9BURK</name>